<sequence length="91" mass="10286">HVQRLLHLPEQRHEPHALQHSHPRPQQSALLARADHRCPRHGLRSGLPRRASLVARPRLLHCPHRSDHGHLGRRLGLAEQAASSRGGQGRH</sequence>
<keyword evidence="3" id="KW-1185">Reference proteome</keyword>
<evidence type="ECO:0000313" key="3">
    <source>
        <dbReference type="Proteomes" id="UP000044602"/>
    </source>
</evidence>
<accession>A0A0G4MEC0</accession>
<evidence type="ECO:0000256" key="1">
    <source>
        <dbReference type="SAM" id="MobiDB-lite"/>
    </source>
</evidence>
<feature type="region of interest" description="Disordered" evidence="1">
    <location>
        <begin position="63"/>
        <end position="91"/>
    </location>
</feature>
<dbReference type="Proteomes" id="UP000044602">
    <property type="component" value="Unassembled WGS sequence"/>
</dbReference>
<name>A0A0G4MEC0_VERLO</name>
<proteinExistence type="predicted"/>
<protein>
    <submittedName>
        <fullName evidence="2">Uncharacterized protein</fullName>
    </submittedName>
</protein>
<feature type="region of interest" description="Disordered" evidence="1">
    <location>
        <begin position="1"/>
        <end position="28"/>
    </location>
</feature>
<reference evidence="2 3" key="1">
    <citation type="submission" date="2015-05" db="EMBL/GenBank/DDBJ databases">
        <authorList>
            <person name="Wang D.B."/>
            <person name="Wang M."/>
        </authorList>
    </citation>
    <scope>NUCLEOTIDE SEQUENCE [LARGE SCALE GENOMIC DNA]</scope>
    <source>
        <strain evidence="2">VL1</strain>
    </source>
</reference>
<organism evidence="2 3">
    <name type="scientific">Verticillium longisporum</name>
    <name type="common">Verticillium dahliae var. longisporum</name>
    <dbReference type="NCBI Taxonomy" id="100787"/>
    <lineage>
        <taxon>Eukaryota</taxon>
        <taxon>Fungi</taxon>
        <taxon>Dikarya</taxon>
        <taxon>Ascomycota</taxon>
        <taxon>Pezizomycotina</taxon>
        <taxon>Sordariomycetes</taxon>
        <taxon>Hypocreomycetidae</taxon>
        <taxon>Glomerellales</taxon>
        <taxon>Plectosphaerellaceae</taxon>
        <taxon>Verticillium</taxon>
    </lineage>
</organism>
<feature type="compositionally biased region" description="Basic and acidic residues" evidence="1">
    <location>
        <begin position="7"/>
        <end position="17"/>
    </location>
</feature>
<gene>
    <name evidence="2" type="ORF">BN1708_019059</name>
</gene>
<dbReference type="AlphaFoldDB" id="A0A0G4MEC0"/>
<evidence type="ECO:0000313" key="2">
    <source>
        <dbReference type="EMBL" id="CRK32648.1"/>
    </source>
</evidence>
<feature type="non-terminal residue" evidence="2">
    <location>
        <position position="1"/>
    </location>
</feature>
<dbReference type="EMBL" id="CVQH01022226">
    <property type="protein sequence ID" value="CRK32648.1"/>
    <property type="molecule type" value="Genomic_DNA"/>
</dbReference>